<comment type="caution">
    <text evidence="7">The sequence shown here is derived from an EMBL/GenBank/DDBJ whole genome shotgun (WGS) entry which is preliminary data.</text>
</comment>
<dbReference type="EMBL" id="DRBS01000093">
    <property type="protein sequence ID" value="HDD43708.1"/>
    <property type="molecule type" value="Genomic_DNA"/>
</dbReference>
<comment type="subunit">
    <text evidence="5">DNA polymerase III contains a core (composed of alpha, epsilon and theta chains) that associates with a tau subunit. This core dimerizes to form the POLIII' complex. PolIII' associates with the gamma complex (composed of gamma, delta, delta', psi and chi chains) and with the beta chain to form the complete DNA polymerase III complex.</text>
</comment>
<dbReference type="GO" id="GO:0003677">
    <property type="term" value="F:DNA binding"/>
    <property type="evidence" value="ECO:0007669"/>
    <property type="project" value="InterPro"/>
</dbReference>
<sequence length="228" mass="26078">MSFWTSLKEKFSKKKTKPLPPNVEKILKMPPPNLDMPIKAVRYVVFDTETTGLKKEAELVAIGAIGIKEGRVVLSDIFYELIQPKNEIPADSIFIHGITPSMVEDRPKVDEVLLKFLEFCRQDILVGCHTGFDLMFINREMKTLFGIHLPNLALDILRLFRFLKRHSYNIEPEREAISLDTMAKELGTPVFDRHNVIGDVLGTAIIFQKLLGEMENMKLKDLIRIAKV</sequence>
<dbReference type="GO" id="GO:0003887">
    <property type="term" value="F:DNA-directed DNA polymerase activity"/>
    <property type="evidence" value="ECO:0007669"/>
    <property type="project" value="InterPro"/>
</dbReference>
<keyword evidence="3 7" id="KW-0269">Exonuclease</keyword>
<protein>
    <submittedName>
        <fullName evidence="7">3'-5' exonuclease</fullName>
    </submittedName>
</protein>
<dbReference type="Proteomes" id="UP000886289">
    <property type="component" value="Unassembled WGS sequence"/>
</dbReference>
<proteinExistence type="predicted"/>
<dbReference type="InterPro" id="IPR012337">
    <property type="entry name" value="RNaseH-like_sf"/>
</dbReference>
<dbReference type="Pfam" id="PF00929">
    <property type="entry name" value="RNase_T"/>
    <property type="match status" value="1"/>
</dbReference>
<evidence type="ECO:0000256" key="3">
    <source>
        <dbReference type="ARBA" id="ARBA00022839"/>
    </source>
</evidence>
<dbReference type="GO" id="GO:0005829">
    <property type="term" value="C:cytosol"/>
    <property type="evidence" value="ECO:0007669"/>
    <property type="project" value="TreeGrafter"/>
</dbReference>
<gene>
    <name evidence="7" type="ORF">ENG63_02460</name>
</gene>
<evidence type="ECO:0000256" key="1">
    <source>
        <dbReference type="ARBA" id="ARBA00022722"/>
    </source>
</evidence>
<dbReference type="FunFam" id="3.30.420.10:FF:000045">
    <property type="entry name" value="3'-5' exonuclease DinG"/>
    <property type="match status" value="1"/>
</dbReference>
<evidence type="ECO:0000256" key="5">
    <source>
        <dbReference type="ARBA" id="ARBA00026073"/>
    </source>
</evidence>
<dbReference type="NCBIfam" id="TIGR00573">
    <property type="entry name" value="dnaq"/>
    <property type="match status" value="1"/>
</dbReference>
<keyword evidence="1" id="KW-0540">Nuclease</keyword>
<name>A0A7C0Y4K9_DESA2</name>
<dbReference type="InterPro" id="IPR036397">
    <property type="entry name" value="RNaseH_sf"/>
</dbReference>
<dbReference type="CDD" id="cd06127">
    <property type="entry name" value="DEDDh"/>
    <property type="match status" value="1"/>
</dbReference>
<evidence type="ECO:0000259" key="6">
    <source>
        <dbReference type="SMART" id="SM00479"/>
    </source>
</evidence>
<organism evidence="7">
    <name type="scientific">Desulfofervidus auxilii</name>
    <dbReference type="NCBI Taxonomy" id="1621989"/>
    <lineage>
        <taxon>Bacteria</taxon>
        <taxon>Pseudomonadati</taxon>
        <taxon>Thermodesulfobacteriota</taxon>
        <taxon>Candidatus Desulfofervidia</taxon>
        <taxon>Candidatus Desulfofervidales</taxon>
        <taxon>Candidatus Desulfofervidaceae</taxon>
        <taxon>Candidatus Desulfofervidus</taxon>
    </lineage>
</organism>
<comment type="function">
    <text evidence="4">DNA polymerase III is a complex, multichain enzyme responsible for most of the replicative synthesis in bacteria. The epsilon subunit contain the editing function and is a proofreading 3'-5' exonuclease.</text>
</comment>
<dbReference type="SMART" id="SM00479">
    <property type="entry name" value="EXOIII"/>
    <property type="match status" value="1"/>
</dbReference>
<evidence type="ECO:0000313" key="7">
    <source>
        <dbReference type="EMBL" id="HDD43708.1"/>
    </source>
</evidence>
<keyword evidence="2" id="KW-0378">Hydrolase</keyword>
<feature type="domain" description="Exonuclease" evidence="6">
    <location>
        <begin position="42"/>
        <end position="216"/>
    </location>
</feature>
<dbReference type="SUPFAM" id="SSF53098">
    <property type="entry name" value="Ribonuclease H-like"/>
    <property type="match status" value="1"/>
</dbReference>
<dbReference type="PANTHER" id="PTHR30231">
    <property type="entry name" value="DNA POLYMERASE III SUBUNIT EPSILON"/>
    <property type="match status" value="1"/>
</dbReference>
<dbReference type="InterPro" id="IPR006054">
    <property type="entry name" value="DnaQ"/>
</dbReference>
<dbReference type="Gene3D" id="3.30.420.10">
    <property type="entry name" value="Ribonuclease H-like superfamily/Ribonuclease H"/>
    <property type="match status" value="1"/>
</dbReference>
<reference evidence="7" key="1">
    <citation type="journal article" date="2020" name="mSystems">
        <title>Genome- and Community-Level Interaction Insights into Carbon Utilization and Element Cycling Functions of Hydrothermarchaeota in Hydrothermal Sediment.</title>
        <authorList>
            <person name="Zhou Z."/>
            <person name="Liu Y."/>
            <person name="Xu W."/>
            <person name="Pan J."/>
            <person name="Luo Z.H."/>
            <person name="Li M."/>
        </authorList>
    </citation>
    <scope>NUCLEOTIDE SEQUENCE [LARGE SCALE GENOMIC DNA]</scope>
    <source>
        <strain evidence="7">HyVt-233</strain>
    </source>
</reference>
<evidence type="ECO:0000256" key="2">
    <source>
        <dbReference type="ARBA" id="ARBA00022801"/>
    </source>
</evidence>
<dbReference type="AlphaFoldDB" id="A0A7C0Y4K9"/>
<dbReference type="GO" id="GO:0006260">
    <property type="term" value="P:DNA replication"/>
    <property type="evidence" value="ECO:0007669"/>
    <property type="project" value="InterPro"/>
</dbReference>
<dbReference type="PANTHER" id="PTHR30231:SF4">
    <property type="entry name" value="PROTEIN NEN2"/>
    <property type="match status" value="1"/>
</dbReference>
<dbReference type="InterPro" id="IPR013520">
    <property type="entry name" value="Ribonucl_H"/>
</dbReference>
<evidence type="ECO:0000256" key="4">
    <source>
        <dbReference type="ARBA" id="ARBA00025483"/>
    </source>
</evidence>
<accession>A0A7C0Y4K9</accession>
<dbReference type="GO" id="GO:0008408">
    <property type="term" value="F:3'-5' exonuclease activity"/>
    <property type="evidence" value="ECO:0007669"/>
    <property type="project" value="TreeGrafter"/>
</dbReference>